<sequence length="680" mass="75327">MKNVVVGIRIDGHGRELLNWALVKVAEPGDHVIAVNVCRNSDSIAKDKPLLDDYLEAYEGICNAKKVDLTGQVLIGSSIRKGLVKEAKNRAAVAVIVGISRENPLGSWASVAKYCAKRLPPTTDVLAINGGKIVFRRSPVEQLPGLRGDTMPSFSHIRNPSLIDNQSEFGDSQTSEAARHSYEVIQSSKDGSKDTDNLSPVQKHKKHLTTSFSFLLEDFAEKRAGWPLLRTSTPVTPPAEEARKMTVVQWVMSLPNRSPPETPQSTTSSSSIETEISFTRKSLKSIDKSDKSKYSELIENLDKLFETNSSDCKWFSYDDMKTSTLQFASDKLIGKGGCNQVYKGLLPDGKLAAVKVLKSCKEAWKDFTQEVDIMTSLKHKNIAPLLGICVEDNDLISVYDFLSRGNLEENLHGNNKEKSVLSWEVRFKVAVGIAEALNYLHNECSLPVIHRDVKSSNILLSNEFEPQLSDFGLAIWGPSVSSFLTDNDVVGTFGYLAPEYFMYGKVSDKIDVYSFGVVLLELLSGKKPISSETAKGQESLVMWAKPILETGDLRSILDPNLDDNIDDVQIKRMVLAARLCLTRSARIRPKMSQILKIMKGEKADDEWAKSQLGDQTDKENQENDDDEVYPHSSAESHLGLALLDVDDSDTSTSFGSVEQSSRISLDEYLKGRWSRSSSSD</sequence>
<keyword evidence="4" id="KW-1185">Reference proteome</keyword>
<dbReference type="FunFam" id="1.10.510.10:FF:000284">
    <property type="entry name" value="Putative receptor-like serine/threonine-protein kinase"/>
    <property type="match status" value="1"/>
</dbReference>
<organism evidence="3 4">
    <name type="scientific">Camellia sinensis var. sinensis</name>
    <name type="common">China tea</name>
    <dbReference type="NCBI Taxonomy" id="542762"/>
    <lineage>
        <taxon>Eukaryota</taxon>
        <taxon>Viridiplantae</taxon>
        <taxon>Streptophyta</taxon>
        <taxon>Embryophyta</taxon>
        <taxon>Tracheophyta</taxon>
        <taxon>Spermatophyta</taxon>
        <taxon>Magnoliopsida</taxon>
        <taxon>eudicotyledons</taxon>
        <taxon>Gunneridae</taxon>
        <taxon>Pentapetalae</taxon>
        <taxon>asterids</taxon>
        <taxon>Ericales</taxon>
        <taxon>Theaceae</taxon>
        <taxon>Camellia</taxon>
    </lineage>
</organism>
<dbReference type="PANTHER" id="PTHR47987">
    <property type="entry name" value="OS08G0249100 PROTEIN"/>
    <property type="match status" value="1"/>
</dbReference>
<dbReference type="AlphaFoldDB" id="A0A4S4CWU1"/>
<evidence type="ECO:0000313" key="4">
    <source>
        <dbReference type="Proteomes" id="UP000306102"/>
    </source>
</evidence>
<dbReference type="STRING" id="542762.A0A4S4CWU1"/>
<name>A0A4S4CWU1_CAMSN</name>
<dbReference type="PROSITE" id="PS00108">
    <property type="entry name" value="PROTEIN_KINASE_ST"/>
    <property type="match status" value="1"/>
</dbReference>
<dbReference type="Proteomes" id="UP000306102">
    <property type="component" value="Unassembled WGS sequence"/>
</dbReference>
<evidence type="ECO:0000313" key="3">
    <source>
        <dbReference type="EMBL" id="THF94118.1"/>
    </source>
</evidence>
<feature type="region of interest" description="Disordered" evidence="1">
    <location>
        <begin position="606"/>
        <end position="633"/>
    </location>
</feature>
<dbReference type="FunFam" id="3.30.200.20:FF:000268">
    <property type="entry name" value="probable receptor-like serine/threonine-protein kinase At5g57670"/>
    <property type="match status" value="1"/>
</dbReference>
<accession>A0A4S4CWU1</accession>
<dbReference type="GO" id="GO:0005524">
    <property type="term" value="F:ATP binding"/>
    <property type="evidence" value="ECO:0007669"/>
    <property type="project" value="InterPro"/>
</dbReference>
<dbReference type="GO" id="GO:0004672">
    <property type="term" value="F:protein kinase activity"/>
    <property type="evidence" value="ECO:0007669"/>
    <property type="project" value="InterPro"/>
</dbReference>
<comment type="caution">
    <text evidence="3">The sequence shown here is derived from an EMBL/GenBank/DDBJ whole genome shotgun (WGS) entry which is preliminary data.</text>
</comment>
<dbReference type="SUPFAM" id="SSF52402">
    <property type="entry name" value="Adenine nucleotide alpha hydrolases-like"/>
    <property type="match status" value="1"/>
</dbReference>
<feature type="region of interest" description="Disordered" evidence="1">
    <location>
        <begin position="162"/>
        <end position="203"/>
    </location>
</feature>
<proteinExistence type="predicted"/>
<dbReference type="Pfam" id="PF00069">
    <property type="entry name" value="Pkinase"/>
    <property type="match status" value="1"/>
</dbReference>
<dbReference type="InterPro" id="IPR046958">
    <property type="entry name" value="RBK1/2/STUNTED"/>
</dbReference>
<dbReference type="SMART" id="SM00220">
    <property type="entry name" value="S_TKc"/>
    <property type="match status" value="1"/>
</dbReference>
<dbReference type="CDD" id="cd14066">
    <property type="entry name" value="STKc_IRAK"/>
    <property type="match status" value="1"/>
</dbReference>
<dbReference type="EMBL" id="SDRB02013787">
    <property type="protein sequence ID" value="THF94118.1"/>
    <property type="molecule type" value="Genomic_DNA"/>
</dbReference>
<feature type="compositionally biased region" description="Polar residues" evidence="1">
    <location>
        <begin position="162"/>
        <end position="176"/>
    </location>
</feature>
<dbReference type="InterPro" id="IPR008271">
    <property type="entry name" value="Ser/Thr_kinase_AS"/>
</dbReference>
<feature type="domain" description="Protein kinase" evidence="2">
    <location>
        <begin position="327"/>
        <end position="608"/>
    </location>
</feature>
<dbReference type="InterPro" id="IPR000719">
    <property type="entry name" value="Prot_kinase_dom"/>
</dbReference>
<dbReference type="SUPFAM" id="SSF56112">
    <property type="entry name" value="Protein kinase-like (PK-like)"/>
    <property type="match status" value="1"/>
</dbReference>
<dbReference type="CDD" id="cd00293">
    <property type="entry name" value="USP-like"/>
    <property type="match status" value="1"/>
</dbReference>
<dbReference type="PANTHER" id="PTHR47987:SF11">
    <property type="entry name" value="RECEPTOR-LIKE CYTOSOLIC SERINE_THREONINE-PROTEIN KINASE RBK1 ISOFORM X1"/>
    <property type="match status" value="1"/>
</dbReference>
<dbReference type="PROSITE" id="PS50011">
    <property type="entry name" value="PROTEIN_KINASE_DOM"/>
    <property type="match status" value="1"/>
</dbReference>
<evidence type="ECO:0000256" key="1">
    <source>
        <dbReference type="SAM" id="MobiDB-lite"/>
    </source>
</evidence>
<dbReference type="InterPro" id="IPR014729">
    <property type="entry name" value="Rossmann-like_a/b/a_fold"/>
</dbReference>
<dbReference type="InterPro" id="IPR011009">
    <property type="entry name" value="Kinase-like_dom_sf"/>
</dbReference>
<dbReference type="Gene3D" id="3.30.200.20">
    <property type="entry name" value="Phosphorylase Kinase, domain 1"/>
    <property type="match status" value="1"/>
</dbReference>
<evidence type="ECO:0000259" key="2">
    <source>
        <dbReference type="PROSITE" id="PS50011"/>
    </source>
</evidence>
<reference evidence="3 4" key="1">
    <citation type="journal article" date="2018" name="Proc. Natl. Acad. Sci. U.S.A.">
        <title>Draft genome sequence of Camellia sinensis var. sinensis provides insights into the evolution of the tea genome and tea quality.</title>
        <authorList>
            <person name="Wei C."/>
            <person name="Yang H."/>
            <person name="Wang S."/>
            <person name="Zhao J."/>
            <person name="Liu C."/>
            <person name="Gao L."/>
            <person name="Xia E."/>
            <person name="Lu Y."/>
            <person name="Tai Y."/>
            <person name="She G."/>
            <person name="Sun J."/>
            <person name="Cao H."/>
            <person name="Tong W."/>
            <person name="Gao Q."/>
            <person name="Li Y."/>
            <person name="Deng W."/>
            <person name="Jiang X."/>
            <person name="Wang W."/>
            <person name="Chen Q."/>
            <person name="Zhang S."/>
            <person name="Li H."/>
            <person name="Wu J."/>
            <person name="Wang P."/>
            <person name="Li P."/>
            <person name="Shi C."/>
            <person name="Zheng F."/>
            <person name="Jian J."/>
            <person name="Huang B."/>
            <person name="Shan D."/>
            <person name="Shi M."/>
            <person name="Fang C."/>
            <person name="Yue Y."/>
            <person name="Li F."/>
            <person name="Li D."/>
            <person name="Wei S."/>
            <person name="Han B."/>
            <person name="Jiang C."/>
            <person name="Yin Y."/>
            <person name="Xia T."/>
            <person name="Zhang Z."/>
            <person name="Bennetzen J.L."/>
            <person name="Zhao S."/>
            <person name="Wan X."/>
        </authorList>
    </citation>
    <scope>NUCLEOTIDE SEQUENCE [LARGE SCALE GENOMIC DNA]</scope>
    <source>
        <strain evidence="4">cv. Shuchazao</strain>
        <tissue evidence="3">Leaf</tissue>
    </source>
</reference>
<feature type="compositionally biased region" description="Low complexity" evidence="1">
    <location>
        <begin position="263"/>
        <end position="273"/>
    </location>
</feature>
<protein>
    <recommendedName>
        <fullName evidence="2">Protein kinase domain-containing protein</fullName>
    </recommendedName>
</protein>
<gene>
    <name evidence="3" type="ORF">TEA_025345</name>
</gene>
<dbReference type="Gene3D" id="3.40.50.620">
    <property type="entry name" value="HUPs"/>
    <property type="match status" value="1"/>
</dbReference>
<dbReference type="Gene3D" id="1.10.510.10">
    <property type="entry name" value="Transferase(Phosphotransferase) domain 1"/>
    <property type="match status" value="1"/>
</dbReference>
<feature type="region of interest" description="Disordered" evidence="1">
    <location>
        <begin position="254"/>
        <end position="273"/>
    </location>
</feature>